<evidence type="ECO:0000313" key="3">
    <source>
        <dbReference type="Proteomes" id="UP001143362"/>
    </source>
</evidence>
<evidence type="ECO:0000313" key="2">
    <source>
        <dbReference type="EMBL" id="MCX2980214.1"/>
    </source>
</evidence>
<dbReference type="InterPro" id="IPR036237">
    <property type="entry name" value="Xyl_isomerase-like_sf"/>
</dbReference>
<protein>
    <submittedName>
        <fullName evidence="2">Sugar phosphate isomerase/epimerase</fullName>
    </submittedName>
</protein>
<name>A0ABT3TD62_9GAMM</name>
<dbReference type="GO" id="GO:0016853">
    <property type="term" value="F:isomerase activity"/>
    <property type="evidence" value="ECO:0007669"/>
    <property type="project" value="UniProtKB-KW"/>
</dbReference>
<accession>A0ABT3TD62</accession>
<dbReference type="InterPro" id="IPR050312">
    <property type="entry name" value="IolE/XylAMocC-like"/>
</dbReference>
<dbReference type="SUPFAM" id="SSF51658">
    <property type="entry name" value="Xylose isomerase-like"/>
    <property type="match status" value="1"/>
</dbReference>
<dbReference type="PANTHER" id="PTHR12110">
    <property type="entry name" value="HYDROXYPYRUVATE ISOMERASE"/>
    <property type="match status" value="1"/>
</dbReference>
<keyword evidence="3" id="KW-1185">Reference proteome</keyword>
<feature type="domain" description="Xylose isomerase-like TIM barrel" evidence="1">
    <location>
        <begin position="39"/>
        <end position="255"/>
    </location>
</feature>
<organism evidence="2 3">
    <name type="scientific">Candidatus Litorirhabdus singularis</name>
    <dbReference type="NCBI Taxonomy" id="2518993"/>
    <lineage>
        <taxon>Bacteria</taxon>
        <taxon>Pseudomonadati</taxon>
        <taxon>Pseudomonadota</taxon>
        <taxon>Gammaproteobacteria</taxon>
        <taxon>Cellvibrionales</taxon>
        <taxon>Halieaceae</taxon>
        <taxon>Candidatus Litorirhabdus</taxon>
    </lineage>
</organism>
<dbReference type="Pfam" id="PF01261">
    <property type="entry name" value="AP_endonuc_2"/>
    <property type="match status" value="1"/>
</dbReference>
<comment type="caution">
    <text evidence="2">The sequence shown here is derived from an EMBL/GenBank/DDBJ whole genome shotgun (WGS) entry which is preliminary data.</text>
</comment>
<reference evidence="2" key="1">
    <citation type="submission" date="2019-02" db="EMBL/GenBank/DDBJ databases">
        <authorList>
            <person name="Li S.-H."/>
        </authorList>
    </citation>
    <scope>NUCLEOTIDE SEQUENCE</scope>
    <source>
        <strain evidence="2">IMCC14734</strain>
    </source>
</reference>
<keyword evidence="2" id="KW-0413">Isomerase</keyword>
<sequence length="280" mass="30844">MTLIPQRRKAMAELCYNTMNWSPYLVAEGAPSLPAQITAASAAGFRWFGADEGSIGRYCDLGGSVEELAALILAANMRTYELPTLMLGAQREQNRASTERLAALADQLQPEFVQLNMDSLVDTSVIEDLQYAGEVFGKLGVRLAIEYLPWLPEVRNINATRDVLKRAGVAGAGVLVDCWHFTHSDDTCADLEALPLDEVAYVQFNDHPALIGDDLLMETITRRAMPGAGEFELDRFASIFRKKGYGGVVSCEVISLEAQTMDVDSYARAVYQSSKTYWPD</sequence>
<evidence type="ECO:0000259" key="1">
    <source>
        <dbReference type="Pfam" id="PF01261"/>
    </source>
</evidence>
<gene>
    <name evidence="2" type="ORF">EYC98_04950</name>
</gene>
<dbReference type="Gene3D" id="3.20.20.150">
    <property type="entry name" value="Divalent-metal-dependent TIM barrel enzymes"/>
    <property type="match status" value="1"/>
</dbReference>
<proteinExistence type="predicted"/>
<dbReference type="InterPro" id="IPR013022">
    <property type="entry name" value="Xyl_isomerase-like_TIM-brl"/>
</dbReference>
<dbReference type="Proteomes" id="UP001143362">
    <property type="component" value="Unassembled WGS sequence"/>
</dbReference>
<dbReference type="EMBL" id="SHNN01000001">
    <property type="protein sequence ID" value="MCX2980214.1"/>
    <property type="molecule type" value="Genomic_DNA"/>
</dbReference>
<dbReference type="PANTHER" id="PTHR12110:SF48">
    <property type="entry name" value="BLL3656 PROTEIN"/>
    <property type="match status" value="1"/>
</dbReference>